<name>A0ABP1QAJ4_9HEXA</name>
<evidence type="ECO:0000313" key="8">
    <source>
        <dbReference type="Proteomes" id="UP001642540"/>
    </source>
</evidence>
<dbReference type="SMART" id="SM00320">
    <property type="entry name" value="WD40"/>
    <property type="match status" value="5"/>
</dbReference>
<gene>
    <name evidence="7" type="ORF">ODALV1_LOCUS7782</name>
</gene>
<comment type="similarity">
    <text evidence="5">Belongs to the WD repeat cdt2 family.</text>
</comment>
<comment type="caution">
    <text evidence="7">The sequence shown here is derived from an EMBL/GenBank/DDBJ whole genome shotgun (WGS) entry which is preliminary data.</text>
</comment>
<keyword evidence="3" id="KW-0677">Repeat</keyword>
<evidence type="ECO:0000256" key="2">
    <source>
        <dbReference type="ARBA" id="ARBA00022574"/>
    </source>
</evidence>
<dbReference type="InterPro" id="IPR015943">
    <property type="entry name" value="WD40/YVTN_repeat-like_dom_sf"/>
</dbReference>
<dbReference type="EMBL" id="CAXLJM020000024">
    <property type="protein sequence ID" value="CAL8090923.1"/>
    <property type="molecule type" value="Genomic_DNA"/>
</dbReference>
<evidence type="ECO:0000256" key="6">
    <source>
        <dbReference type="PROSITE-ProRule" id="PRU00221"/>
    </source>
</evidence>
<dbReference type="Proteomes" id="UP001642540">
    <property type="component" value="Unassembled WGS sequence"/>
</dbReference>
<dbReference type="InterPro" id="IPR036322">
    <property type="entry name" value="WD40_repeat_dom_sf"/>
</dbReference>
<dbReference type="SUPFAM" id="SSF50978">
    <property type="entry name" value="WD40 repeat-like"/>
    <property type="match status" value="1"/>
</dbReference>
<reference evidence="7 8" key="1">
    <citation type="submission" date="2024-08" db="EMBL/GenBank/DDBJ databases">
        <authorList>
            <person name="Cucini C."/>
            <person name="Frati F."/>
        </authorList>
    </citation>
    <scope>NUCLEOTIDE SEQUENCE [LARGE SCALE GENOMIC DNA]</scope>
</reference>
<protein>
    <recommendedName>
        <fullName evidence="9">Guanine nucleotide-binding protein subunit beta-like protein</fullName>
    </recommendedName>
</protein>
<evidence type="ECO:0000256" key="1">
    <source>
        <dbReference type="ARBA" id="ARBA00004906"/>
    </source>
</evidence>
<feature type="repeat" description="WD" evidence="6">
    <location>
        <begin position="395"/>
        <end position="408"/>
    </location>
</feature>
<dbReference type="PROSITE" id="PS00678">
    <property type="entry name" value="WD_REPEATS_1"/>
    <property type="match status" value="1"/>
</dbReference>
<evidence type="ECO:0000256" key="3">
    <source>
        <dbReference type="ARBA" id="ARBA00022737"/>
    </source>
</evidence>
<dbReference type="PANTHER" id="PTHR22852:SF0">
    <property type="entry name" value="DENTICLELESS PROTEIN HOMOLOG"/>
    <property type="match status" value="1"/>
</dbReference>
<dbReference type="PROSITE" id="PS50082">
    <property type="entry name" value="WD_REPEATS_2"/>
    <property type="match status" value="2"/>
</dbReference>
<evidence type="ECO:0000313" key="7">
    <source>
        <dbReference type="EMBL" id="CAL8090923.1"/>
    </source>
</evidence>
<dbReference type="InterPro" id="IPR019775">
    <property type="entry name" value="WD40_repeat_CS"/>
</dbReference>
<feature type="repeat" description="WD" evidence="6">
    <location>
        <begin position="138"/>
        <end position="172"/>
    </location>
</feature>
<evidence type="ECO:0000256" key="4">
    <source>
        <dbReference type="ARBA" id="ARBA00022786"/>
    </source>
</evidence>
<keyword evidence="4" id="KW-0833">Ubl conjugation pathway</keyword>
<dbReference type="InterPro" id="IPR051865">
    <property type="entry name" value="WD-repeat_CDT2_adapter"/>
</dbReference>
<keyword evidence="8" id="KW-1185">Reference proteome</keyword>
<evidence type="ECO:0008006" key="9">
    <source>
        <dbReference type="Google" id="ProtNLM"/>
    </source>
</evidence>
<sequence length="408" mass="45740">MCSPFPNVIFNREVYPISHGYSEILNPAFRPLVRQCFTKLENRKVFNTRTNAIETTNPVYDLQYSPVCSSSGDRMLAVGDEHGYLSVVKMPYYQTKTKVKPLEGKQTALMLGPYHNECEEMDEEERIIRESENINPVLYTLDWCACGEKIVAGYGDGSIRMWDLVKSRCYSTINAYTMSIKRVCWRNEAPTCVLSCSRSNAIEMHDLRMRVSLVNRINCAPLNCKLTDISVLDDNIVLSSSSNSSSGMIWDLRHTYKLYKRVVPVEKVNMGGNGVINMKYDGVNHVYALCDGGVIKKLNWRSGAVISSFRNPGVVDFFTKIDVCDADVLVCGTNGRIVYGYDTKMLGEYIDPFFSLKEPNTESLTEDDKENDTRTCCAVAIAKQRGSCDVGFAQIAAGGDDSAVTVWD</sequence>
<proteinExistence type="inferred from homology"/>
<evidence type="ECO:0000256" key="5">
    <source>
        <dbReference type="ARBA" id="ARBA00038344"/>
    </source>
</evidence>
<dbReference type="InterPro" id="IPR001680">
    <property type="entry name" value="WD40_rpt"/>
</dbReference>
<comment type="pathway">
    <text evidence="1">Protein modification; protein ubiquitination.</text>
</comment>
<organism evidence="7 8">
    <name type="scientific">Orchesella dallaii</name>
    <dbReference type="NCBI Taxonomy" id="48710"/>
    <lineage>
        <taxon>Eukaryota</taxon>
        <taxon>Metazoa</taxon>
        <taxon>Ecdysozoa</taxon>
        <taxon>Arthropoda</taxon>
        <taxon>Hexapoda</taxon>
        <taxon>Collembola</taxon>
        <taxon>Entomobryomorpha</taxon>
        <taxon>Entomobryoidea</taxon>
        <taxon>Orchesellidae</taxon>
        <taxon>Orchesellinae</taxon>
        <taxon>Orchesella</taxon>
    </lineage>
</organism>
<keyword evidence="2 6" id="KW-0853">WD repeat</keyword>
<dbReference type="Gene3D" id="2.130.10.10">
    <property type="entry name" value="YVTN repeat-like/Quinoprotein amine dehydrogenase"/>
    <property type="match status" value="2"/>
</dbReference>
<dbReference type="PANTHER" id="PTHR22852">
    <property type="entry name" value="LETHAL 2 DENTICLELESS PROTEIN RETINOIC ACID-REGULATED NUCLEAR MATRIX-ASSOCIATED PROTEIN"/>
    <property type="match status" value="1"/>
</dbReference>
<accession>A0ABP1QAJ4</accession>